<dbReference type="RefSeq" id="WP_110017522.1">
    <property type="nucleotide sequence ID" value="NZ_QGTJ01000002.1"/>
</dbReference>
<comment type="caution">
    <text evidence="1">The sequence shown here is derived from an EMBL/GenBank/DDBJ whole genome shotgun (WGS) entry which is preliminary data.</text>
</comment>
<dbReference type="EMBL" id="QGTJ01000002">
    <property type="protein sequence ID" value="PWV64902.1"/>
    <property type="molecule type" value="Genomic_DNA"/>
</dbReference>
<dbReference type="Proteomes" id="UP000246569">
    <property type="component" value="Unassembled WGS sequence"/>
</dbReference>
<dbReference type="CDD" id="cd01029">
    <property type="entry name" value="TOPRIM_primases"/>
    <property type="match status" value="1"/>
</dbReference>
<proteinExistence type="predicted"/>
<dbReference type="InterPro" id="IPR034154">
    <property type="entry name" value="TOPRIM_DnaG/twinkle"/>
</dbReference>
<gene>
    <name evidence="1" type="ORF">C7443_102556</name>
</gene>
<keyword evidence="2" id="KW-1185">Reference proteome</keyword>
<organism evidence="1 2">
    <name type="scientific">Plasticicumulans acidivorans</name>
    <dbReference type="NCBI Taxonomy" id="886464"/>
    <lineage>
        <taxon>Bacteria</taxon>
        <taxon>Pseudomonadati</taxon>
        <taxon>Pseudomonadota</taxon>
        <taxon>Gammaproteobacteria</taxon>
        <taxon>Candidatus Competibacteraceae</taxon>
        <taxon>Plasticicumulans</taxon>
    </lineage>
</organism>
<dbReference type="AlphaFoldDB" id="A0A317N011"/>
<protein>
    <recommendedName>
        <fullName evidence="3">Toprim domain-containing protein</fullName>
    </recommendedName>
</protein>
<reference evidence="1 2" key="1">
    <citation type="submission" date="2018-05" db="EMBL/GenBank/DDBJ databases">
        <title>Genomic Encyclopedia of Type Strains, Phase IV (KMG-IV): sequencing the most valuable type-strain genomes for metagenomic binning, comparative biology and taxonomic classification.</title>
        <authorList>
            <person name="Goeker M."/>
        </authorList>
    </citation>
    <scope>NUCLEOTIDE SEQUENCE [LARGE SCALE GENOMIC DNA]</scope>
    <source>
        <strain evidence="1 2">DSM 23606</strain>
    </source>
</reference>
<name>A0A317N011_9GAMM</name>
<accession>A0A317N011</accession>
<sequence length="847" mass="89767">MSRPECIPATWRDQGDTEPAAFRHCWTYRPAPGAEPLGYVARFERADGGKLVVPFFRLNGTPGRFKAGAAAEPRPLFGLDWLDAAGPLFVVEGEKDASALHRLGLAAVTAPGGSKAADRADWQPLREAIAAGRRVLIWPDADAPGRAYAVSVADQLAGVCDCVGAPPVGLPEVEGAGAADWLAAALAGAGFTWDGFGELPDGAAAEAFAARLSAAVETVAGPVPDAWLAECATAPTRAVKRDQQAPPPYVVTERGTFRIVRRTRGEDEEVQECMLANFSARIVAEIVRDDGQGRARAIVIAGRCAGAELAPVTLSAEQFAAMNWPLKEWGSRCNVSAERSAGPRLREAIQLLSHAEGAPPERVIYTHTGWREVPGTGWCYLSAGSVIGAAGAVEGVTVELDRLGSLYALPAPSTTAAERLEAARASLATALIAPDTVCVPQLAAVYLAPLFRTLQPDLLLWLQAPSGAMKSSLCAVMAAHYGAGIDLHHLPAQWSDTAVTLEGKLFTLADALAVIDDYAPQRTAADQAKLDQTAERVIRSAGNLSARGRSNADLSRRADRPPRGLCLSTAEQWPTGESATRRLFGLSMHKGDVQVDALDQAQQAAAAGLLARTLADYVQGLAADYPARTAAALERWRELRRAALDAGFTDRMPAQLAFLMLGYEAAVSHWQAVGALDADTGDALLADGWQTLQEVGRAHARRVLAAQPAEAFRATLADLLAAGEAHLLDKDSAASPGTDAAAYGWRGTFVLGRHVGWVSETDGNAYLIPKAAFAIVAEALHRMGAPLALREAALWQQLRDRGWLLPGNDEAGDNGALRSRDTRRISVYGQTSRPRLLVMPLSALRGS</sequence>
<dbReference type="Gene3D" id="3.40.1360.10">
    <property type="match status" value="1"/>
</dbReference>
<evidence type="ECO:0008006" key="3">
    <source>
        <dbReference type="Google" id="ProtNLM"/>
    </source>
</evidence>
<dbReference type="SUPFAM" id="SSF56731">
    <property type="entry name" value="DNA primase core"/>
    <property type="match status" value="1"/>
</dbReference>
<evidence type="ECO:0000313" key="1">
    <source>
        <dbReference type="EMBL" id="PWV64902.1"/>
    </source>
</evidence>
<evidence type="ECO:0000313" key="2">
    <source>
        <dbReference type="Proteomes" id="UP000246569"/>
    </source>
</evidence>
<dbReference type="OrthoDB" id="784829at2"/>